<protein>
    <recommendedName>
        <fullName evidence="1">NFACT RNA-binding domain-containing protein</fullName>
    </recommendedName>
</protein>
<feature type="domain" description="NFACT RNA-binding" evidence="1">
    <location>
        <begin position="18"/>
        <end position="106"/>
    </location>
</feature>
<evidence type="ECO:0000313" key="2">
    <source>
        <dbReference type="EMBL" id="ADD95763.1"/>
    </source>
</evidence>
<organism evidence="2">
    <name type="scientific">uncultured organism MedDCM-OCT-S08-C195</name>
    <dbReference type="NCBI Taxonomy" id="743634"/>
    <lineage>
        <taxon>unclassified sequences</taxon>
        <taxon>environmental samples</taxon>
    </lineage>
</organism>
<dbReference type="EMBL" id="GU943095">
    <property type="protein sequence ID" value="ADD95763.1"/>
    <property type="molecule type" value="Genomic_DNA"/>
</dbReference>
<evidence type="ECO:0000259" key="1">
    <source>
        <dbReference type="Pfam" id="PF05670"/>
    </source>
</evidence>
<dbReference type="AlphaFoldDB" id="D6PJ62"/>
<name>D6PJ62_9ZZZZ</name>
<reference evidence="2" key="1">
    <citation type="journal article" date="2010" name="ISME J.">
        <title>Metagenome of the Mediterranean deep chlorophyll maximum studied by direct and fosmid library 454 pyrosequencing.</title>
        <authorList>
            <person name="Ghai R."/>
            <person name="Martin-Cuadrado A.B."/>
            <person name="Molto A.G."/>
            <person name="Heredia I.G."/>
            <person name="Cabrera R."/>
            <person name="Martin J."/>
            <person name="Verdu M."/>
            <person name="Deschamps P."/>
            <person name="Moreira D."/>
            <person name="Lopez-Garcia P."/>
            <person name="Mira A."/>
            <person name="Rodriguez-Valera F."/>
        </authorList>
    </citation>
    <scope>NUCLEOTIDE SEQUENCE</scope>
</reference>
<proteinExistence type="predicted"/>
<dbReference type="Pfam" id="PF05670">
    <property type="entry name" value="NFACT-R_1"/>
    <property type="match status" value="1"/>
</dbReference>
<sequence>MPISKTIPFDKLGIDVEFIVGKSAKENFEIIDAASDHHLWFHAKGSPSSHVIACVEDNIDRKDMRYIVKQGAILCKQHSKHASAKNVEIIYTQVKNVTKTNTIGSVVVLNEKVVVI</sequence>
<accession>D6PJ62</accession>
<dbReference type="InterPro" id="IPR008532">
    <property type="entry name" value="NFACT_RNA-bd"/>
</dbReference>